<dbReference type="InterPro" id="IPR036910">
    <property type="entry name" value="HMG_box_dom_sf"/>
</dbReference>
<feature type="region of interest" description="Disordered" evidence="9">
    <location>
        <begin position="1"/>
        <end position="68"/>
    </location>
</feature>
<keyword evidence="4 8" id="KW-0285">Flavoprotein</keyword>
<evidence type="ECO:0000256" key="3">
    <source>
        <dbReference type="ARBA" id="ARBA00013029"/>
    </source>
</evidence>
<dbReference type="CDD" id="cd01389">
    <property type="entry name" value="HMG-box_ROX1-like"/>
    <property type="match status" value="1"/>
</dbReference>
<reference evidence="11 12" key="1">
    <citation type="journal article" date="2017" name="Mol. Ecol.">
        <title>Comparative and population genomic landscape of Phellinus noxius: A hypervariable fungus causing root rot in trees.</title>
        <authorList>
            <person name="Chung C.L."/>
            <person name="Lee T.J."/>
            <person name="Akiba M."/>
            <person name="Lee H.H."/>
            <person name="Kuo T.H."/>
            <person name="Liu D."/>
            <person name="Ke H.M."/>
            <person name="Yokoi T."/>
            <person name="Roa M.B."/>
            <person name="Lu M.J."/>
            <person name="Chang Y.Y."/>
            <person name="Ann P.J."/>
            <person name="Tsai J.N."/>
            <person name="Chen C.Y."/>
            <person name="Tzean S.S."/>
            <person name="Ota Y."/>
            <person name="Hattori T."/>
            <person name="Sahashi N."/>
            <person name="Liou R.F."/>
            <person name="Kikuchi T."/>
            <person name="Tsai I.J."/>
        </authorList>
    </citation>
    <scope>NUCLEOTIDE SEQUENCE [LARGE SCALE GENOMIC DNA]</scope>
    <source>
        <strain evidence="11 12">FFPRI411160</strain>
    </source>
</reference>
<dbReference type="InParanoid" id="A0A286UCU6"/>
<dbReference type="PROSITE" id="PS00978">
    <property type="entry name" value="FAD_G3PDH_2"/>
    <property type="match status" value="1"/>
</dbReference>
<accession>A0A286UCU6</accession>
<dbReference type="GO" id="GO:0005739">
    <property type="term" value="C:mitochondrion"/>
    <property type="evidence" value="ECO:0007669"/>
    <property type="project" value="TreeGrafter"/>
</dbReference>
<dbReference type="Pfam" id="PF01266">
    <property type="entry name" value="DAO"/>
    <property type="match status" value="1"/>
</dbReference>
<organism evidence="11 12">
    <name type="scientific">Pyrrhoderma noxium</name>
    <dbReference type="NCBI Taxonomy" id="2282107"/>
    <lineage>
        <taxon>Eukaryota</taxon>
        <taxon>Fungi</taxon>
        <taxon>Dikarya</taxon>
        <taxon>Basidiomycota</taxon>
        <taxon>Agaricomycotina</taxon>
        <taxon>Agaricomycetes</taxon>
        <taxon>Hymenochaetales</taxon>
        <taxon>Hymenochaetaceae</taxon>
        <taxon>Pyrrhoderma</taxon>
    </lineage>
</organism>
<dbReference type="InterPro" id="IPR009071">
    <property type="entry name" value="HMG_box_dom"/>
</dbReference>
<protein>
    <recommendedName>
        <fullName evidence="3 8">Glycerol-3-phosphate dehydrogenase</fullName>
        <ecNumber evidence="3 8">1.1.5.3</ecNumber>
    </recommendedName>
</protein>
<dbReference type="InterPro" id="IPR031656">
    <property type="entry name" value="DAO_C"/>
</dbReference>
<evidence type="ECO:0000313" key="11">
    <source>
        <dbReference type="EMBL" id="PAV17400.1"/>
    </source>
</evidence>
<evidence type="ECO:0000259" key="10">
    <source>
        <dbReference type="PROSITE" id="PS50118"/>
    </source>
</evidence>
<feature type="DNA-binding region" description="HMG box" evidence="7">
    <location>
        <begin position="63"/>
        <end position="120"/>
    </location>
</feature>
<dbReference type="SUPFAM" id="SSF51905">
    <property type="entry name" value="FAD/NAD(P)-binding domain"/>
    <property type="match status" value="1"/>
</dbReference>
<dbReference type="GO" id="GO:0003677">
    <property type="term" value="F:DNA binding"/>
    <property type="evidence" value="ECO:0007669"/>
    <property type="project" value="UniProtKB-UniRule"/>
</dbReference>
<feature type="compositionally biased region" description="Polar residues" evidence="9">
    <location>
        <begin position="30"/>
        <end position="41"/>
    </location>
</feature>
<keyword evidence="7" id="KW-0238">DNA-binding</keyword>
<feature type="region of interest" description="Disordered" evidence="9">
    <location>
        <begin position="347"/>
        <end position="369"/>
    </location>
</feature>
<dbReference type="SUPFAM" id="SSF47095">
    <property type="entry name" value="HMG-box"/>
    <property type="match status" value="1"/>
</dbReference>
<proteinExistence type="inferred from homology"/>
<dbReference type="GO" id="GO:0004368">
    <property type="term" value="F:glycerol-3-phosphate dehydrogenase (quinone) activity"/>
    <property type="evidence" value="ECO:0007669"/>
    <property type="project" value="UniProtKB-EC"/>
</dbReference>
<feature type="compositionally biased region" description="Basic and acidic residues" evidence="9">
    <location>
        <begin position="16"/>
        <end position="27"/>
    </location>
</feature>
<evidence type="ECO:0000256" key="2">
    <source>
        <dbReference type="ARBA" id="ARBA00007330"/>
    </source>
</evidence>
<keyword evidence="7" id="KW-0539">Nucleus</keyword>
<dbReference type="Gene3D" id="3.50.50.60">
    <property type="entry name" value="FAD/NAD(P)-binding domain"/>
    <property type="match status" value="3"/>
</dbReference>
<feature type="compositionally biased region" description="Basic residues" evidence="9">
    <location>
        <begin position="122"/>
        <end position="131"/>
    </location>
</feature>
<evidence type="ECO:0000256" key="7">
    <source>
        <dbReference type="PROSITE-ProRule" id="PRU00267"/>
    </source>
</evidence>
<dbReference type="InterPro" id="IPR036188">
    <property type="entry name" value="FAD/NAD-bd_sf"/>
</dbReference>
<feature type="domain" description="HMG box" evidence="10">
    <location>
        <begin position="63"/>
        <end position="120"/>
    </location>
</feature>
<feature type="compositionally biased region" description="Pro residues" evidence="9">
    <location>
        <begin position="356"/>
        <end position="365"/>
    </location>
</feature>
<dbReference type="InterPro" id="IPR038299">
    <property type="entry name" value="DAO_C_sf"/>
</dbReference>
<evidence type="ECO:0000256" key="9">
    <source>
        <dbReference type="SAM" id="MobiDB-lite"/>
    </source>
</evidence>
<feature type="region of interest" description="Disordered" evidence="9">
    <location>
        <begin position="118"/>
        <end position="175"/>
    </location>
</feature>
<dbReference type="PROSITE" id="PS50118">
    <property type="entry name" value="HMG_BOX_2"/>
    <property type="match status" value="1"/>
</dbReference>
<dbReference type="PROSITE" id="PS00977">
    <property type="entry name" value="FAD_G3PDH_1"/>
    <property type="match status" value="1"/>
</dbReference>
<name>A0A286UCU6_9AGAM</name>
<dbReference type="STRING" id="2282107.A0A286UCU6"/>
<evidence type="ECO:0000256" key="5">
    <source>
        <dbReference type="ARBA" id="ARBA00022827"/>
    </source>
</evidence>
<dbReference type="InterPro" id="IPR006076">
    <property type="entry name" value="FAD-dep_OxRdtase"/>
</dbReference>
<evidence type="ECO:0000256" key="4">
    <source>
        <dbReference type="ARBA" id="ARBA00022630"/>
    </source>
</evidence>
<feature type="compositionally biased region" description="Polar residues" evidence="9">
    <location>
        <begin position="147"/>
        <end position="159"/>
    </location>
</feature>
<dbReference type="FunCoup" id="A0A286UCU6">
    <property type="interactions" value="259"/>
</dbReference>
<gene>
    <name evidence="11" type="ORF">PNOK_0746400</name>
</gene>
<dbReference type="SMART" id="SM00398">
    <property type="entry name" value="HMG"/>
    <property type="match status" value="1"/>
</dbReference>
<dbReference type="Gene3D" id="1.10.8.870">
    <property type="entry name" value="Alpha-glycerophosphate oxidase, cap domain"/>
    <property type="match status" value="1"/>
</dbReference>
<dbReference type="PANTHER" id="PTHR11985:SF15">
    <property type="entry name" value="GLYCEROL-3-PHOSPHATE DEHYDROGENASE, MITOCHONDRIAL"/>
    <property type="match status" value="1"/>
</dbReference>
<feature type="compositionally biased region" description="Basic and acidic residues" evidence="9">
    <location>
        <begin position="132"/>
        <end position="142"/>
    </location>
</feature>
<sequence>MMPKPAVKRTSGRHLPGSERVKGKGEETPLNGQSGAGSTPTIPIPDTSKEGNDYPECPKAPRVKRPPNSFILFRREVVKIYDNEYAAKLWSEMSEESKRPWREKAKVEWEGHFSKHPDYKFQTRRKPKRRLRSEEEKKESPLRKNGPSKNYNIKNNSGPSYEDHNSNHNEFAPRSMGEHLSLPMSSTVPAISDQNQVQQYYEPDPFPISDVGGFGIQMPYENIPDPLTYSQVIPGQFLSDFGAFDTQTRKVVLRAMSHIPIRMSMRSGTLPRHLSRMRSRPTLQPYLGSRVIQSRSAGTSSNENTTSSNSGNTSKRRPSYPLVLLLASIVSGSIYFAYTYEGPNDKAKVKGSGSLPPRPTPPTASPPSREEMIARLKRSSLNFNDNDNEEKSENDDDIFDLLVVGGGATGAGVALDAATRGLRVALVERGDFSSGTSSKSTKLVHGGVRYLQKAVFELSPDQYALVKEALHERSIFLHQTAPYLSRMLPIALPVYRAWEVPYYYVGCKMYDFLAGGWAGLFGSEFTPPSIVVEHENRHEEDYDLKKERYPSSYLLTPSQTLSKFPTLKKENLKGAVVYYDGQHNDSRMGVAVVLTAVEFGAVVGNYLQVVGFLKDQGKGKIKGTVVKDLITGEEFVVRARGVVNATGPYADSILALDQLSSPSRIGATHKGSKKKELRPTIAPSSGVHITLPMEVLTGDGSSSVDSQKGEHVDDEEMGLLDASSSDGRVVFVLPWLGAVIAGTTDSGCEVLNRARIVSDAKDKNPQVRIIDPPITSTPFVTTSLSSTITSSTSDPTCSPIWSSPNPSWVEQGEVPTEEDVQWVLGEVRRYLSKEAGEKWARREDIKSAWAGIRPLVCMTSPEEVEIEAGVLREETAGDVLYSEEGKVKKTKKKTEGLVRNHVVYVNPQSGLLTIIGGKWTTYRKMAEDAVDEAVKVFDLGTVTRSISKGEEGQEKAQNSDWNRNNTLKCITTQIPLIGTKGWNQSLWKALVELGGVEEDVAKYLASSYGSRAWDVLRCGIPTDGGVNTSVKKTDNFKEYKQERIHPSHPTLLSEVRYAVRYEYARSVGDVLERRTRMAYVDEHAARSVWEKVGTVLKEELDLRRREVEIQENTRSGLNSGWLGLSGLRGIGSWIWTPGQGNR</sequence>
<evidence type="ECO:0000256" key="8">
    <source>
        <dbReference type="RuleBase" id="RU361217"/>
    </source>
</evidence>
<keyword evidence="5" id="KW-0274">FAD</keyword>
<evidence type="ECO:0000256" key="1">
    <source>
        <dbReference type="ARBA" id="ARBA00001974"/>
    </source>
</evidence>
<dbReference type="PANTHER" id="PTHR11985">
    <property type="entry name" value="GLYCEROL-3-PHOSPHATE DEHYDROGENASE"/>
    <property type="match status" value="1"/>
</dbReference>
<feature type="region of interest" description="Disordered" evidence="9">
    <location>
        <begin position="267"/>
        <end position="317"/>
    </location>
</feature>
<dbReference type="OrthoDB" id="264015at2759"/>
<dbReference type="EC" id="1.1.5.3" evidence="3 8"/>
<dbReference type="GO" id="GO:0006072">
    <property type="term" value="P:glycerol-3-phosphate metabolic process"/>
    <property type="evidence" value="ECO:0007669"/>
    <property type="project" value="UniProtKB-UniRule"/>
</dbReference>
<dbReference type="EMBL" id="NBII01000007">
    <property type="protein sequence ID" value="PAV17400.1"/>
    <property type="molecule type" value="Genomic_DNA"/>
</dbReference>
<keyword evidence="6 8" id="KW-0560">Oxidoreductase</keyword>
<feature type="compositionally biased region" description="Basic residues" evidence="9">
    <location>
        <begin position="1"/>
        <end position="12"/>
    </location>
</feature>
<evidence type="ECO:0000256" key="6">
    <source>
        <dbReference type="ARBA" id="ARBA00023002"/>
    </source>
</evidence>
<dbReference type="InterPro" id="IPR000447">
    <property type="entry name" value="G3P_DH_FAD-dep"/>
</dbReference>
<comment type="catalytic activity">
    <reaction evidence="8">
        <text>a quinone + sn-glycerol 3-phosphate = dihydroxyacetone phosphate + a quinol</text>
        <dbReference type="Rhea" id="RHEA:18977"/>
        <dbReference type="ChEBI" id="CHEBI:24646"/>
        <dbReference type="ChEBI" id="CHEBI:57597"/>
        <dbReference type="ChEBI" id="CHEBI:57642"/>
        <dbReference type="ChEBI" id="CHEBI:132124"/>
        <dbReference type="EC" id="1.1.5.3"/>
    </reaction>
</comment>
<dbReference type="PRINTS" id="PR01001">
    <property type="entry name" value="FADG3PDH"/>
</dbReference>
<dbReference type="Gene3D" id="1.10.30.10">
    <property type="entry name" value="High mobility group box domain"/>
    <property type="match status" value="1"/>
</dbReference>
<comment type="cofactor">
    <cofactor evidence="1 8">
        <name>FAD</name>
        <dbReference type="ChEBI" id="CHEBI:57692"/>
    </cofactor>
</comment>
<dbReference type="Gene3D" id="3.30.9.10">
    <property type="entry name" value="D-Amino Acid Oxidase, subunit A, domain 2"/>
    <property type="match status" value="1"/>
</dbReference>
<dbReference type="Pfam" id="PF16901">
    <property type="entry name" value="DAO_C"/>
    <property type="match status" value="1"/>
</dbReference>
<comment type="caution">
    <text evidence="11">The sequence shown here is derived from an EMBL/GenBank/DDBJ whole genome shotgun (WGS) entry which is preliminary data.</text>
</comment>
<keyword evidence="12" id="KW-1185">Reference proteome</keyword>
<dbReference type="GO" id="GO:0005634">
    <property type="term" value="C:nucleus"/>
    <property type="evidence" value="ECO:0007669"/>
    <property type="project" value="UniProtKB-UniRule"/>
</dbReference>
<feature type="compositionally biased region" description="Low complexity" evidence="9">
    <location>
        <begin position="296"/>
        <end position="313"/>
    </location>
</feature>
<dbReference type="Proteomes" id="UP000217199">
    <property type="component" value="Unassembled WGS sequence"/>
</dbReference>
<dbReference type="AlphaFoldDB" id="A0A286UCU6"/>
<comment type="similarity">
    <text evidence="2 8">Belongs to the FAD-dependent glycerol-3-phosphate dehydrogenase family.</text>
</comment>
<evidence type="ECO:0000313" key="12">
    <source>
        <dbReference type="Proteomes" id="UP000217199"/>
    </source>
</evidence>